<feature type="transmembrane region" description="Helical" evidence="1">
    <location>
        <begin position="32"/>
        <end position="51"/>
    </location>
</feature>
<gene>
    <name evidence="2" type="ORF">FC97_GL000827</name>
</gene>
<keyword evidence="1" id="KW-1133">Transmembrane helix</keyword>
<dbReference type="EMBL" id="AZDH01000017">
    <property type="protein sequence ID" value="KRK51137.1"/>
    <property type="molecule type" value="Genomic_DNA"/>
</dbReference>
<comment type="caution">
    <text evidence="2">The sequence shown here is derived from an EMBL/GenBank/DDBJ whole genome shotgun (WGS) entry which is preliminary data.</text>
</comment>
<keyword evidence="1" id="KW-0812">Transmembrane</keyword>
<keyword evidence="1" id="KW-0472">Membrane</keyword>
<reference evidence="2 3" key="1">
    <citation type="journal article" date="2015" name="Genome Announc.">
        <title>Expanding the biotechnology potential of lactobacilli through comparative genomics of 213 strains and associated genera.</title>
        <authorList>
            <person name="Sun Z."/>
            <person name="Harris H.M."/>
            <person name="McCann A."/>
            <person name="Guo C."/>
            <person name="Argimon S."/>
            <person name="Zhang W."/>
            <person name="Yang X."/>
            <person name="Jeffery I.B."/>
            <person name="Cooney J.C."/>
            <person name="Kagawa T.F."/>
            <person name="Liu W."/>
            <person name="Song Y."/>
            <person name="Salvetti E."/>
            <person name="Wrobel A."/>
            <person name="Rasinkangas P."/>
            <person name="Parkhill J."/>
            <person name="Rea M.C."/>
            <person name="O'Sullivan O."/>
            <person name="Ritari J."/>
            <person name="Douillard F.P."/>
            <person name="Paul Ross R."/>
            <person name="Yang R."/>
            <person name="Briner A.E."/>
            <person name="Felis G.E."/>
            <person name="de Vos W.M."/>
            <person name="Barrangou R."/>
            <person name="Klaenhammer T.R."/>
            <person name="Caufield P.W."/>
            <person name="Cui Y."/>
            <person name="Zhang H."/>
            <person name="O'Toole P.W."/>
        </authorList>
    </citation>
    <scope>NUCLEOTIDE SEQUENCE [LARGE SCALE GENOMIC DNA]</scope>
    <source>
        <strain evidence="2 3">DSM 13961</strain>
    </source>
</reference>
<name>A0ABR5NSI7_9LACO</name>
<dbReference type="Proteomes" id="UP000051499">
    <property type="component" value="Unassembled WGS sequence"/>
</dbReference>
<evidence type="ECO:0000313" key="2">
    <source>
        <dbReference type="EMBL" id="KRK51137.1"/>
    </source>
</evidence>
<evidence type="ECO:0000256" key="1">
    <source>
        <dbReference type="SAM" id="Phobius"/>
    </source>
</evidence>
<accession>A0ABR5NSI7</accession>
<protein>
    <recommendedName>
        <fullName evidence="4">ABC-2 type transporter domain-containing protein</fullName>
    </recommendedName>
</protein>
<keyword evidence="3" id="KW-1185">Reference proteome</keyword>
<proteinExistence type="predicted"/>
<evidence type="ECO:0008006" key="4">
    <source>
        <dbReference type="Google" id="ProtNLM"/>
    </source>
</evidence>
<organism evidence="2 3">
    <name type="scientific">Companilactobacillus kimchii DSM 13961 = JCM 10707</name>
    <dbReference type="NCBI Taxonomy" id="1423765"/>
    <lineage>
        <taxon>Bacteria</taxon>
        <taxon>Bacillati</taxon>
        <taxon>Bacillota</taxon>
        <taxon>Bacilli</taxon>
        <taxon>Lactobacillales</taxon>
        <taxon>Lactobacillaceae</taxon>
        <taxon>Companilactobacillus</taxon>
        <taxon>Companilactobacillus kimchii</taxon>
    </lineage>
</organism>
<sequence>MQLVGHFAQIMNQWLPMTYLINSLRSTISTNLNIQFDILIMIAMIIGFNALSITKFRFITIHEPLEI</sequence>
<evidence type="ECO:0000313" key="3">
    <source>
        <dbReference type="Proteomes" id="UP000051499"/>
    </source>
</evidence>